<evidence type="ECO:0000313" key="2">
    <source>
        <dbReference type="Proteomes" id="UP001320706"/>
    </source>
</evidence>
<comment type="caution">
    <text evidence="1">The sequence shown here is derived from an EMBL/GenBank/DDBJ whole genome shotgun (WGS) entry which is preliminary data.</text>
</comment>
<sequence>MSEFARQAHPDAAHRERLSREIPGLSPRQVQVWFQNRRAKLKRLITEDRERMMRSRALPENFDMSHALNAGFGTGGPGSASPMASPAGFQPTMQPPGHMRPLTLDTLRRGVPEQSFASPTGISPAMNALAFTPPQSATDTTSPMSAVSDMSSFAYTHRALAESPRRNPFPGSVPGLSGQPSQYIPRMHIQDRFRRQSADAVSSPLRSSMSYGSLNMEDIRAHEHGQAATISEEPTNYEFQRDTPRNMPPPPLTPYGLGIPYTAITGMHTNVPTPSSQQVMTTAPGPDMQSYQRDTQQQYMGQQTATYPHFQGYQNAGYTVPQMPQYSYAPNFNPQQYQGQFAPPPGVEGPALTAPLPSQHQQYGQLGTHQGREGEESEGDNSDGGVPLPAGY</sequence>
<evidence type="ECO:0000313" key="1">
    <source>
        <dbReference type="EMBL" id="KAK8192605.1"/>
    </source>
</evidence>
<dbReference type="EMBL" id="JAMKPW020000044">
    <property type="protein sequence ID" value="KAK8192605.1"/>
    <property type="molecule type" value="Genomic_DNA"/>
</dbReference>
<dbReference type="Proteomes" id="UP001320706">
    <property type="component" value="Unassembled WGS sequence"/>
</dbReference>
<reference evidence="1" key="1">
    <citation type="submission" date="2024-02" db="EMBL/GenBank/DDBJ databases">
        <title>Metagenome Assembled Genome of Zalaria obscura JY119.</title>
        <authorList>
            <person name="Vighnesh L."/>
            <person name="Jagadeeshwari U."/>
            <person name="Venkata Ramana C."/>
            <person name="Sasikala C."/>
        </authorList>
    </citation>
    <scope>NUCLEOTIDE SEQUENCE</scope>
    <source>
        <strain evidence="1">JY119</strain>
    </source>
</reference>
<organism evidence="1 2">
    <name type="scientific">Zalaria obscura</name>
    <dbReference type="NCBI Taxonomy" id="2024903"/>
    <lineage>
        <taxon>Eukaryota</taxon>
        <taxon>Fungi</taxon>
        <taxon>Dikarya</taxon>
        <taxon>Ascomycota</taxon>
        <taxon>Pezizomycotina</taxon>
        <taxon>Dothideomycetes</taxon>
        <taxon>Dothideomycetidae</taxon>
        <taxon>Dothideales</taxon>
        <taxon>Zalariaceae</taxon>
        <taxon>Zalaria</taxon>
    </lineage>
</organism>
<keyword evidence="2" id="KW-1185">Reference proteome</keyword>
<gene>
    <name evidence="1" type="ORF">M8818_007775</name>
</gene>
<proteinExistence type="predicted"/>
<protein>
    <submittedName>
        <fullName evidence="1">Uncharacterized protein</fullName>
    </submittedName>
</protein>
<accession>A0ACC3S3J2</accession>
<name>A0ACC3S3J2_9PEZI</name>